<comment type="caution">
    <text evidence="4">The sequence shown here is derived from an EMBL/GenBank/DDBJ whole genome shotgun (WGS) entry which is preliminary data.</text>
</comment>
<dbReference type="InterPro" id="IPR012668">
    <property type="entry name" value="CHP02466"/>
</dbReference>
<dbReference type="InterPro" id="IPR019734">
    <property type="entry name" value="TPR_rpt"/>
</dbReference>
<dbReference type="InterPro" id="IPR051012">
    <property type="entry name" value="CellSynth/LPSAsmb/PSIAsmb"/>
</dbReference>
<gene>
    <name evidence="4" type="ORF">SNE34_13620</name>
</gene>
<dbReference type="Pfam" id="PF14559">
    <property type="entry name" value="TPR_19"/>
    <property type="match status" value="1"/>
</dbReference>
<dbReference type="PROSITE" id="PS50005">
    <property type="entry name" value="TPR"/>
    <property type="match status" value="3"/>
</dbReference>
<dbReference type="RefSeq" id="WP_332618144.1">
    <property type="nucleotide sequence ID" value="NZ_JAXGFP010000007.1"/>
</dbReference>
<dbReference type="PANTHER" id="PTHR45586">
    <property type="entry name" value="TPR REPEAT-CONTAINING PROTEIN PA4667"/>
    <property type="match status" value="1"/>
</dbReference>
<dbReference type="Pfam" id="PF13759">
    <property type="entry name" value="2OG-FeII_Oxy_5"/>
    <property type="match status" value="1"/>
</dbReference>
<dbReference type="Gene3D" id="2.60.120.620">
    <property type="entry name" value="q2cbj1_9rhob like domain"/>
    <property type="match status" value="1"/>
</dbReference>
<dbReference type="InterPro" id="IPR011990">
    <property type="entry name" value="TPR-like_helical_dom_sf"/>
</dbReference>
<name>A0ABU7Z1J1_9GAMM</name>
<sequence>MSADQSRRLETALRVVRQGDHAGALEIARRVVAEAASAPDGHQSLAMILSEAGDATQAEAAFRQALQLAPAHPLILVNYAAFLRKFNRPAEALGVLRRAVDVQPGFAKAWIDLGLTALGLGQSGQALDALERAVRLQPESVLAWHALGNARRRTDDLEGADAAFSRAVELNPGYAAAWVNLGAVRRLSGQPGSAVACFEKAMQAGYSGPDLADALAGALLDDGQPSAALERARTVTRNHPEFVGGHATLANILWEHGPALEPGCDPMEEFRATVRARPNDLALGLAFARMLLSARMADEALQQVRRLRTQSDHVAFATLEAEVLQSQGRTEQAGALYARLQDTALGRDPGFLNTHARHLLIAGRYEAAAERADEATRIDPDNQTGWAYLATAWRMLDDPREFWLCDYDTLASLEAIDPPARFADQDGFLKALAAILEPMHLARREPVQQSLRGGSQTPGRLFGRGDPVLQATQVALRDAIDRWLAKLPSDDSHPFLRRKARTVRFGGSWSVRLWSSGSHANHVHQEGWMSSAFYVSLPPSVRSPPPGNPAAGYLQLGQPPVELGLDLPPRRVIRPEPGKLALFPSYLWHGTVPFEDTIPRLSIAFDMTPLDRHP</sequence>
<dbReference type="SUPFAM" id="SSF48452">
    <property type="entry name" value="TPR-like"/>
    <property type="match status" value="2"/>
</dbReference>
<dbReference type="Proteomes" id="UP001355056">
    <property type="component" value="Unassembled WGS sequence"/>
</dbReference>
<proteinExistence type="predicted"/>
<dbReference type="EMBL" id="JAXGFP010000007">
    <property type="protein sequence ID" value="MEG3185047.1"/>
    <property type="molecule type" value="Genomic_DNA"/>
</dbReference>
<evidence type="ECO:0000256" key="3">
    <source>
        <dbReference type="PROSITE-ProRule" id="PRU00339"/>
    </source>
</evidence>
<feature type="repeat" description="TPR" evidence="3">
    <location>
        <begin position="39"/>
        <end position="72"/>
    </location>
</feature>
<evidence type="ECO:0000256" key="2">
    <source>
        <dbReference type="ARBA" id="ARBA00022803"/>
    </source>
</evidence>
<dbReference type="Pfam" id="PF13432">
    <property type="entry name" value="TPR_16"/>
    <property type="match status" value="1"/>
</dbReference>
<dbReference type="PANTHER" id="PTHR45586:SF1">
    <property type="entry name" value="LIPOPOLYSACCHARIDE ASSEMBLY PROTEIN B"/>
    <property type="match status" value="1"/>
</dbReference>
<feature type="repeat" description="TPR" evidence="3">
    <location>
        <begin position="107"/>
        <end position="140"/>
    </location>
</feature>
<evidence type="ECO:0000313" key="4">
    <source>
        <dbReference type="EMBL" id="MEG3185047.1"/>
    </source>
</evidence>
<reference evidence="4 5" key="1">
    <citation type="journal article" date="2016" name="Int. J. Syst. Evol. Microbiol.">
        <title>Lysobacter erysipheiresistens sp. nov., an antagonist of powdery mildew, isolated from tobacco-cultivated soil.</title>
        <authorList>
            <person name="Xie B."/>
            <person name="Li T."/>
            <person name="Lin X."/>
            <person name="Wang C.J."/>
            <person name="Chen Y.J."/>
            <person name="Liu W.J."/>
            <person name="Zhao Z.W."/>
        </authorList>
    </citation>
    <scope>NUCLEOTIDE SEQUENCE [LARGE SCALE GENOMIC DNA]</scope>
    <source>
        <strain evidence="4 5">RS-LYSO-3</strain>
    </source>
</reference>
<keyword evidence="5" id="KW-1185">Reference proteome</keyword>
<protein>
    <submittedName>
        <fullName evidence="4">Tetratricopeptide repeat protein</fullName>
    </submittedName>
</protein>
<dbReference type="SMART" id="SM00028">
    <property type="entry name" value="TPR"/>
    <property type="match status" value="6"/>
</dbReference>
<feature type="repeat" description="TPR" evidence="3">
    <location>
        <begin position="141"/>
        <end position="174"/>
    </location>
</feature>
<dbReference type="Gene3D" id="1.25.40.10">
    <property type="entry name" value="Tetratricopeptide repeat domain"/>
    <property type="match status" value="2"/>
</dbReference>
<evidence type="ECO:0000256" key="1">
    <source>
        <dbReference type="ARBA" id="ARBA00022737"/>
    </source>
</evidence>
<organism evidence="4 5">
    <name type="scientific">Novilysobacter erysipheiresistens</name>
    <dbReference type="NCBI Taxonomy" id="1749332"/>
    <lineage>
        <taxon>Bacteria</taxon>
        <taxon>Pseudomonadati</taxon>
        <taxon>Pseudomonadota</taxon>
        <taxon>Gammaproteobacteria</taxon>
        <taxon>Lysobacterales</taxon>
        <taxon>Lysobacteraceae</taxon>
        <taxon>Novilysobacter</taxon>
    </lineage>
</organism>
<accession>A0ABU7Z1J1</accession>
<keyword evidence="2 3" id="KW-0802">TPR repeat</keyword>
<keyword evidence="1" id="KW-0677">Repeat</keyword>
<evidence type="ECO:0000313" key="5">
    <source>
        <dbReference type="Proteomes" id="UP001355056"/>
    </source>
</evidence>